<protein>
    <submittedName>
        <fullName evidence="1">Uncharacterized protein</fullName>
    </submittedName>
</protein>
<dbReference type="OrthoDB" id="4347955at2759"/>
<reference evidence="1" key="2">
    <citation type="journal article" date="2023" name="IMA Fungus">
        <title>Comparative genomic study of the Penicillium genus elucidates a diverse pangenome and 15 lateral gene transfer events.</title>
        <authorList>
            <person name="Petersen C."/>
            <person name="Sorensen T."/>
            <person name="Nielsen M.R."/>
            <person name="Sondergaard T.E."/>
            <person name="Sorensen J.L."/>
            <person name="Fitzpatrick D.A."/>
            <person name="Frisvad J.C."/>
            <person name="Nielsen K.L."/>
        </authorList>
    </citation>
    <scope>NUCLEOTIDE SEQUENCE</scope>
    <source>
        <strain evidence="1">IBT 29864</strain>
    </source>
</reference>
<sequence length="99" mass="10462">METKKLWPSGGAHLQSSSLNVLSRCVSGCEIPEQITATQTFEATSPEVQDTDASTALAAGIRDLQPPQTGPQSAHLRHLVMEFISGPSPKEYGPDSAAV</sequence>
<dbReference type="GeneID" id="81433806"/>
<dbReference type="EMBL" id="JAPZBS010000001">
    <property type="protein sequence ID" value="KAJ5390630.1"/>
    <property type="molecule type" value="Genomic_DNA"/>
</dbReference>
<reference evidence="1" key="1">
    <citation type="submission" date="2022-11" db="EMBL/GenBank/DDBJ databases">
        <authorList>
            <person name="Petersen C."/>
        </authorList>
    </citation>
    <scope>NUCLEOTIDE SEQUENCE</scope>
    <source>
        <strain evidence="1">IBT 29864</strain>
    </source>
</reference>
<dbReference type="RefSeq" id="XP_056561358.1">
    <property type="nucleotide sequence ID" value="XM_056694629.1"/>
</dbReference>
<name>A0A9W9VWP1_9EURO</name>
<organism evidence="1 2">
    <name type="scientific">Penicillium cataractarum</name>
    <dbReference type="NCBI Taxonomy" id="2100454"/>
    <lineage>
        <taxon>Eukaryota</taxon>
        <taxon>Fungi</taxon>
        <taxon>Dikarya</taxon>
        <taxon>Ascomycota</taxon>
        <taxon>Pezizomycotina</taxon>
        <taxon>Eurotiomycetes</taxon>
        <taxon>Eurotiomycetidae</taxon>
        <taxon>Eurotiales</taxon>
        <taxon>Aspergillaceae</taxon>
        <taxon>Penicillium</taxon>
    </lineage>
</organism>
<comment type="caution">
    <text evidence="1">The sequence shown here is derived from an EMBL/GenBank/DDBJ whole genome shotgun (WGS) entry which is preliminary data.</text>
</comment>
<accession>A0A9W9VWP1</accession>
<dbReference type="Proteomes" id="UP001147782">
    <property type="component" value="Unassembled WGS sequence"/>
</dbReference>
<evidence type="ECO:0000313" key="2">
    <source>
        <dbReference type="Proteomes" id="UP001147782"/>
    </source>
</evidence>
<dbReference type="AlphaFoldDB" id="A0A9W9VWP1"/>
<keyword evidence="2" id="KW-1185">Reference proteome</keyword>
<evidence type="ECO:0000313" key="1">
    <source>
        <dbReference type="EMBL" id="KAJ5390630.1"/>
    </source>
</evidence>
<proteinExistence type="predicted"/>
<gene>
    <name evidence="1" type="ORF">N7496_001698</name>
</gene>